<dbReference type="VEuPathDB" id="FungiDB:AB675_3574"/>
<keyword evidence="1" id="KW-0175">Coiled coil</keyword>
<keyword evidence="3" id="KW-1185">Reference proteome</keyword>
<protein>
    <submittedName>
        <fullName evidence="2">Uncharacterized protein</fullName>
    </submittedName>
</protein>
<accession>A0A0N1H8G2</accession>
<gene>
    <name evidence="2" type="ORF">AB675_3574</name>
</gene>
<sequence>MATTLRRIEQISEPVLQLTRAMTDFEKKREDAMKVERIPHGLITPKREEMWYAFKAGGWLAICQWMDEYGRRQSRSGDTAYKYFDDDLQRTNQLLPFILSEIYHTVIEALILGTLPQLELKDVDAWSTTKNMRTEVGIYINCFGYTGYTDRPNDQRSSPGLYAEDERGKGFSVDDYESLRKITKQYIDRNDVAYRIDSNPGPKKTVQLGDPKRFAHNASQIDRINEWRSFIKKNIIDSPPYTDKSKKLDLCPNYVGYGKWAGLRVLEHLENLSTSALWGLMNGLLRDYHKEKWKAYQNFLLPICGREYANLAEASSSILAGSYHDEGGLNPTRAGATPSMTKPADIQAYEESCGRNIEHLLKTGGRSSNPPGGSLLVRSAKREVERVTRVLEDYVDNLRDPIMDLMEQTQRDAEDLEDQWEDLQIIEENLSTLLMKDRLSQLIDAFENGTEIESNEPEEKNDLLKKYVANKQDPQKKESLELKAETKKNADALLEKWTDLQKTEEYLRRLLLRDRLAELMGKFKAGKDGGEIQVPRTP</sequence>
<evidence type="ECO:0000256" key="1">
    <source>
        <dbReference type="SAM" id="Coils"/>
    </source>
</evidence>
<dbReference type="GeneID" id="28735516"/>
<organism evidence="2 3">
    <name type="scientific">Cyphellophora attinorum</name>
    <dbReference type="NCBI Taxonomy" id="1664694"/>
    <lineage>
        <taxon>Eukaryota</taxon>
        <taxon>Fungi</taxon>
        <taxon>Dikarya</taxon>
        <taxon>Ascomycota</taxon>
        <taxon>Pezizomycotina</taxon>
        <taxon>Eurotiomycetes</taxon>
        <taxon>Chaetothyriomycetidae</taxon>
        <taxon>Chaetothyriales</taxon>
        <taxon>Cyphellophoraceae</taxon>
        <taxon>Cyphellophora</taxon>
    </lineage>
</organism>
<reference evidence="2 3" key="1">
    <citation type="submission" date="2015-06" db="EMBL/GenBank/DDBJ databases">
        <title>Draft genome of the ant-associated black yeast Phialophora attae CBS 131958.</title>
        <authorList>
            <person name="Moreno L.F."/>
            <person name="Stielow B.J."/>
            <person name="de Hoog S."/>
            <person name="Vicente V.A."/>
            <person name="Weiss V.A."/>
            <person name="de Vries M."/>
            <person name="Cruz L.M."/>
            <person name="Souza E.M."/>
        </authorList>
    </citation>
    <scope>NUCLEOTIDE SEQUENCE [LARGE SCALE GENOMIC DNA]</scope>
    <source>
        <strain evidence="2 3">CBS 131958</strain>
    </source>
</reference>
<dbReference type="Proteomes" id="UP000038010">
    <property type="component" value="Unassembled WGS sequence"/>
</dbReference>
<dbReference type="OrthoDB" id="5429940at2759"/>
<feature type="coiled-coil region" evidence="1">
    <location>
        <begin position="377"/>
        <end position="426"/>
    </location>
</feature>
<comment type="caution">
    <text evidence="2">The sequence shown here is derived from an EMBL/GenBank/DDBJ whole genome shotgun (WGS) entry which is preliminary data.</text>
</comment>
<dbReference type="RefSeq" id="XP_017999587.1">
    <property type="nucleotide sequence ID" value="XM_018143636.1"/>
</dbReference>
<dbReference type="AlphaFoldDB" id="A0A0N1H8G2"/>
<name>A0A0N1H8G2_9EURO</name>
<evidence type="ECO:0000313" key="2">
    <source>
        <dbReference type="EMBL" id="KPI39624.1"/>
    </source>
</evidence>
<evidence type="ECO:0000313" key="3">
    <source>
        <dbReference type="Proteomes" id="UP000038010"/>
    </source>
</evidence>
<proteinExistence type="predicted"/>
<dbReference type="EMBL" id="LFJN01000014">
    <property type="protein sequence ID" value="KPI39624.1"/>
    <property type="molecule type" value="Genomic_DNA"/>
</dbReference>